<reference evidence="2" key="1">
    <citation type="submission" date="2020-02" db="EMBL/GenBank/DDBJ databases">
        <authorList>
            <person name="Meier V. D."/>
        </authorList>
    </citation>
    <scope>NUCLEOTIDE SEQUENCE</scope>
    <source>
        <strain evidence="2">AVDCRST_MAG77</strain>
    </source>
</reference>
<feature type="transmembrane region" description="Helical" evidence="1">
    <location>
        <begin position="142"/>
        <end position="162"/>
    </location>
</feature>
<gene>
    <name evidence="2" type="ORF">AVDCRST_MAG77-2006</name>
</gene>
<organism evidence="2">
    <name type="scientific">uncultured Chloroflexota bacterium</name>
    <dbReference type="NCBI Taxonomy" id="166587"/>
    <lineage>
        <taxon>Bacteria</taxon>
        <taxon>Bacillati</taxon>
        <taxon>Chloroflexota</taxon>
        <taxon>environmental samples</taxon>
    </lineage>
</organism>
<evidence type="ECO:0008006" key="3">
    <source>
        <dbReference type="Google" id="ProtNLM"/>
    </source>
</evidence>
<evidence type="ECO:0000256" key="1">
    <source>
        <dbReference type="SAM" id="Phobius"/>
    </source>
</evidence>
<accession>A0A6J4GYB5</accession>
<keyword evidence="1" id="KW-0472">Membrane</keyword>
<dbReference type="AlphaFoldDB" id="A0A6J4GYB5"/>
<sequence>MVVHWVHVVSAVLWVGGGIVSSLLILPVLTALPPADQRRIGRAIATRMNRFYPAVAGVTFLFGLIRLLLVGYTTGWDRLIGTPYGHTWMTALVLTLLLMVLGARFTGPTSLRMYSDDSLWRFGPGEAPPAGLMAHVQLLRTLSLIEIAGFAVVIFLMVLMHFGL</sequence>
<name>A0A6J4GYB5_9CHLR</name>
<dbReference type="EMBL" id="CADCTC010000001">
    <property type="protein sequence ID" value="CAA9210108.1"/>
    <property type="molecule type" value="Genomic_DNA"/>
</dbReference>
<feature type="transmembrane region" description="Helical" evidence="1">
    <location>
        <begin position="84"/>
        <end position="103"/>
    </location>
</feature>
<keyword evidence="1" id="KW-1133">Transmembrane helix</keyword>
<feature type="transmembrane region" description="Helical" evidence="1">
    <location>
        <begin position="51"/>
        <end position="72"/>
    </location>
</feature>
<feature type="transmembrane region" description="Helical" evidence="1">
    <location>
        <begin position="6"/>
        <end position="30"/>
    </location>
</feature>
<evidence type="ECO:0000313" key="2">
    <source>
        <dbReference type="EMBL" id="CAA9210108.1"/>
    </source>
</evidence>
<protein>
    <recommendedName>
        <fullName evidence="3">Copper resistance protein D domain-containing protein</fullName>
    </recommendedName>
</protein>
<proteinExistence type="predicted"/>
<keyword evidence="1" id="KW-0812">Transmembrane</keyword>